<reference evidence="3" key="1">
    <citation type="submission" date="2016-06" db="UniProtKB">
        <authorList>
            <consortium name="WormBaseParasite"/>
        </authorList>
    </citation>
    <scope>IDENTIFICATION</scope>
</reference>
<gene>
    <name evidence="1" type="ORF">ECPE_LOCUS4909</name>
</gene>
<dbReference type="Proteomes" id="UP000272942">
    <property type="component" value="Unassembled WGS sequence"/>
</dbReference>
<sequence length="105" mass="12185">MVTLFDGDEVEPATSVRVKAAFRLGKPRQDNSPRPLKVDLRAESEAKAILQQNHKLKGTPVRFLRDLDPDQRSKLKIALEELRESRTEGETDLRIRDFRVHRKRP</sequence>
<dbReference type="AlphaFoldDB" id="A0A183AD74"/>
<evidence type="ECO:0000313" key="2">
    <source>
        <dbReference type="Proteomes" id="UP000272942"/>
    </source>
</evidence>
<protein>
    <submittedName>
        <fullName evidence="3">UPF0235 protein</fullName>
    </submittedName>
</protein>
<evidence type="ECO:0000313" key="3">
    <source>
        <dbReference type="WBParaSite" id="ECPE_0000492101-mRNA-1"/>
    </source>
</evidence>
<name>A0A183AD74_9TREM</name>
<reference evidence="1 2" key="2">
    <citation type="submission" date="2018-11" db="EMBL/GenBank/DDBJ databases">
        <authorList>
            <consortium name="Pathogen Informatics"/>
        </authorList>
    </citation>
    <scope>NUCLEOTIDE SEQUENCE [LARGE SCALE GENOMIC DNA]</scope>
    <source>
        <strain evidence="1 2">Egypt</strain>
    </source>
</reference>
<proteinExistence type="predicted"/>
<evidence type="ECO:0000313" key="1">
    <source>
        <dbReference type="EMBL" id="VDP73994.1"/>
    </source>
</evidence>
<dbReference type="WBParaSite" id="ECPE_0000492101-mRNA-1">
    <property type="protein sequence ID" value="ECPE_0000492101-mRNA-1"/>
    <property type="gene ID" value="ECPE_0000492101"/>
</dbReference>
<accession>A0A183AD74</accession>
<organism evidence="3">
    <name type="scientific">Echinostoma caproni</name>
    <dbReference type="NCBI Taxonomy" id="27848"/>
    <lineage>
        <taxon>Eukaryota</taxon>
        <taxon>Metazoa</taxon>
        <taxon>Spiralia</taxon>
        <taxon>Lophotrochozoa</taxon>
        <taxon>Platyhelminthes</taxon>
        <taxon>Trematoda</taxon>
        <taxon>Digenea</taxon>
        <taxon>Plagiorchiida</taxon>
        <taxon>Echinostomata</taxon>
        <taxon>Echinostomatoidea</taxon>
        <taxon>Echinostomatidae</taxon>
        <taxon>Echinostoma</taxon>
    </lineage>
</organism>
<dbReference type="OrthoDB" id="7480989at2759"/>
<keyword evidence="2" id="KW-1185">Reference proteome</keyword>
<dbReference type="EMBL" id="UZAN01041748">
    <property type="protein sequence ID" value="VDP73994.1"/>
    <property type="molecule type" value="Genomic_DNA"/>
</dbReference>